<dbReference type="CDD" id="cd06460">
    <property type="entry name" value="M32_Taq"/>
    <property type="match status" value="1"/>
</dbReference>
<reference evidence="2 3" key="1">
    <citation type="submission" date="2024-09" db="EMBL/GenBank/DDBJ databases">
        <authorList>
            <person name="Sun Q."/>
            <person name="Mori K."/>
        </authorList>
    </citation>
    <scope>NUCLEOTIDE SEQUENCE [LARGE SCALE GENOMIC DNA]</scope>
    <source>
        <strain evidence="2 3">ATCC 51285</strain>
    </source>
</reference>
<dbReference type="PANTHER" id="PTHR34217:SF1">
    <property type="entry name" value="CARBOXYPEPTIDASE 1"/>
    <property type="match status" value="1"/>
</dbReference>
<keyword evidence="3" id="KW-1185">Reference proteome</keyword>
<comment type="catalytic activity">
    <reaction evidence="1">
        <text>Release of a C-terminal amino acid with broad specificity, except for -Pro.</text>
        <dbReference type="EC" id="3.4.17.19"/>
    </reaction>
</comment>
<dbReference type="PRINTS" id="PR00998">
    <property type="entry name" value="CRBOXYPTASET"/>
</dbReference>
<gene>
    <name evidence="2" type="ORF">ACFFLH_15135</name>
</gene>
<dbReference type="PIRSF" id="PIRSF006615">
    <property type="entry name" value="Zn_crbxpep_Taq"/>
    <property type="match status" value="1"/>
</dbReference>
<sequence length="502" mass="56784">MSANAANQSSLMAYQELQNLFQRLAHYRHLLALGHWDQAAMMPDGGMQARADAIAELSSLCHAQLCQPQVKDWLAAAEQAELDAWQRANLNEMRRQWQQANLLPAELVKAKSLAGARCEHGWRQQRKQNDWQGFAANLKEVVALSRQEAAIRAEHLGCRRYDALLELYEPGIDCATLDSLFGQMKSWLPGLIQQVLAKQAQEPVIPPQGPFAIAQQRELGLAAMAKLGFDFNHGRLDVSAHPFCGGVPSDVRITTRYSEDDFTQSLMGVIHETGHARYEQGLPKAWAYQPVGEARSMGVHESQSLFFEMQLGRHPAMLEQLQPLMVQAFPQQPALALDNLIRFYTRVQPGFIRVDADEVTYPCHIILRYELEKALIEGEIEVEDIPALWDEKMQAYLGIRTLGNDRQGCMQDIHWTDGSFGYFPSYTLGAIYAAQQAAAVERQLGSLDELIRQQRLGEVFAWLEQHIWSQGCLYSTPELLQRATGESLNASYLEQHLRRRYL</sequence>
<keyword evidence="1" id="KW-0482">Metalloprotease</keyword>
<accession>A0ABV5ZGW4</accession>
<keyword evidence="1 2" id="KW-0121">Carboxypeptidase</keyword>
<proteinExistence type="inferred from homology"/>
<dbReference type="EMBL" id="JBHLZN010000006">
    <property type="protein sequence ID" value="MFB9887749.1"/>
    <property type="molecule type" value="Genomic_DNA"/>
</dbReference>
<keyword evidence="1" id="KW-0479">Metal-binding</keyword>
<comment type="caution">
    <text evidence="2">The sequence shown here is derived from an EMBL/GenBank/DDBJ whole genome shotgun (WGS) entry which is preliminary data.</text>
</comment>
<evidence type="ECO:0000313" key="2">
    <source>
        <dbReference type="EMBL" id="MFB9887749.1"/>
    </source>
</evidence>
<keyword evidence="1 2" id="KW-0378">Hydrolase</keyword>
<dbReference type="Pfam" id="PF02074">
    <property type="entry name" value="Peptidase_M32"/>
    <property type="match status" value="1"/>
</dbReference>
<dbReference type="SUPFAM" id="SSF55486">
    <property type="entry name" value="Metalloproteases ('zincins'), catalytic domain"/>
    <property type="match status" value="1"/>
</dbReference>
<comment type="function">
    <text evidence="1">Broad specificity carboxypetidase that releases amino acids sequentially from the C-terminus, including neutral, aromatic, polar and basic residues.</text>
</comment>
<dbReference type="PANTHER" id="PTHR34217">
    <property type="entry name" value="METAL-DEPENDENT CARBOXYPEPTIDASE"/>
    <property type="match status" value="1"/>
</dbReference>
<comment type="similarity">
    <text evidence="1">Belongs to the peptidase M32 family.</text>
</comment>
<dbReference type="RefSeq" id="WP_245593667.1">
    <property type="nucleotide sequence ID" value="NZ_JBHLZN010000006.1"/>
</dbReference>
<evidence type="ECO:0000313" key="3">
    <source>
        <dbReference type="Proteomes" id="UP001589628"/>
    </source>
</evidence>
<organism evidence="2 3">
    <name type="scientific">Balneatrix alpica</name>
    <dbReference type="NCBI Taxonomy" id="75684"/>
    <lineage>
        <taxon>Bacteria</taxon>
        <taxon>Pseudomonadati</taxon>
        <taxon>Pseudomonadota</taxon>
        <taxon>Gammaproteobacteria</taxon>
        <taxon>Oceanospirillales</taxon>
        <taxon>Balneatrichaceae</taxon>
        <taxon>Balneatrix</taxon>
    </lineage>
</organism>
<dbReference type="PROSITE" id="PS52034">
    <property type="entry name" value="PEPTIDASE_M32"/>
    <property type="match status" value="1"/>
</dbReference>
<keyword evidence="1" id="KW-0645">Protease</keyword>
<name>A0ABV5ZGW4_9GAMM</name>
<dbReference type="InterPro" id="IPR001333">
    <property type="entry name" value="Peptidase_M32_Taq"/>
</dbReference>
<dbReference type="EC" id="3.4.17.19" evidence="1"/>
<dbReference type="Proteomes" id="UP001589628">
    <property type="component" value="Unassembled WGS sequence"/>
</dbReference>
<evidence type="ECO:0000256" key="1">
    <source>
        <dbReference type="PIRNR" id="PIRNR006615"/>
    </source>
</evidence>
<protein>
    <recommendedName>
        <fullName evidence="1">Metal-dependent carboxypeptidase</fullName>
        <ecNumber evidence="1">3.4.17.19</ecNumber>
    </recommendedName>
</protein>
<dbReference type="Gene3D" id="1.10.1370.30">
    <property type="match status" value="1"/>
</dbReference>
<dbReference type="GO" id="GO:0004180">
    <property type="term" value="F:carboxypeptidase activity"/>
    <property type="evidence" value="ECO:0007669"/>
    <property type="project" value="UniProtKB-KW"/>
</dbReference>